<keyword evidence="12" id="KW-0670">Pyruvate</keyword>
<comment type="caution">
    <text evidence="12">The sequence shown here is derived from an EMBL/GenBank/DDBJ whole genome shotgun (WGS) entry which is preliminary data.</text>
</comment>
<dbReference type="GO" id="GO:0016301">
    <property type="term" value="F:kinase activity"/>
    <property type="evidence" value="ECO:0007669"/>
    <property type="project" value="UniProtKB-KW"/>
</dbReference>
<evidence type="ECO:0000256" key="9">
    <source>
        <dbReference type="ARBA" id="ARBA00041175"/>
    </source>
</evidence>
<dbReference type="PANTHER" id="PTHR36203:SF1">
    <property type="entry name" value="ASCORBATE-SPECIFIC PTS SYSTEM EIIA COMPONENT"/>
    <property type="match status" value="1"/>
</dbReference>
<sequence length="149" mass="16834">MEEIIMLKELIEKGRYSFHDGFDNWEDAVKAACAPLEKEKVIEKEYADLIINSIKKHGPYIVIAPKIAIPHAQEGHGVNETAICFMKTNTPVSFGEGEEYDAQLFFVLASVDNEVHLKNLTKMVELISDEETVEKLLEAQSVEDLKKLV</sequence>
<dbReference type="InterPro" id="IPR051351">
    <property type="entry name" value="Ascorbate-PTS_EIIA_comp"/>
</dbReference>
<evidence type="ECO:0000256" key="5">
    <source>
        <dbReference type="ARBA" id="ARBA00022679"/>
    </source>
</evidence>
<gene>
    <name evidence="12" type="ORF">HMPREF3222_02678</name>
</gene>
<keyword evidence="7" id="KW-0418">Kinase</keyword>
<dbReference type="InterPro" id="IPR002178">
    <property type="entry name" value="PTS_EIIA_type-2_dom"/>
</dbReference>
<dbReference type="Pfam" id="PF00359">
    <property type="entry name" value="PTS_EIIA_2"/>
    <property type="match status" value="1"/>
</dbReference>
<evidence type="ECO:0000256" key="8">
    <source>
        <dbReference type="ARBA" id="ARBA00037387"/>
    </source>
</evidence>
<organism evidence="12 13">
    <name type="scientific">Clostridium perfringens</name>
    <dbReference type="NCBI Taxonomy" id="1502"/>
    <lineage>
        <taxon>Bacteria</taxon>
        <taxon>Bacillati</taxon>
        <taxon>Bacillota</taxon>
        <taxon>Clostridia</taxon>
        <taxon>Eubacteriales</taxon>
        <taxon>Clostridiaceae</taxon>
        <taxon>Clostridium</taxon>
    </lineage>
</organism>
<dbReference type="PATRIC" id="fig|1502.174.peg.2701"/>
<protein>
    <recommendedName>
        <fullName evidence="9">Ascorbate-specific PTS system EIIA component</fullName>
    </recommendedName>
    <alternativeName>
        <fullName evidence="10">Ascorbate-specific phosphotransferase enzyme IIA component</fullName>
    </alternativeName>
</protein>
<reference evidence="12 13" key="1">
    <citation type="submission" date="2016-01" db="EMBL/GenBank/DDBJ databases">
        <authorList>
            <person name="Oliw E.H."/>
        </authorList>
    </citation>
    <scope>NUCLEOTIDE SEQUENCE [LARGE SCALE GENOMIC DNA]</scope>
    <source>
        <strain evidence="12 13">MJR7757A</strain>
    </source>
</reference>
<evidence type="ECO:0000313" key="12">
    <source>
        <dbReference type="EMBL" id="KXA07509.1"/>
    </source>
</evidence>
<evidence type="ECO:0000256" key="2">
    <source>
        <dbReference type="ARBA" id="ARBA00022448"/>
    </source>
</evidence>
<evidence type="ECO:0000256" key="7">
    <source>
        <dbReference type="ARBA" id="ARBA00022777"/>
    </source>
</evidence>
<name>A0A133MU04_CLOPF</name>
<dbReference type="AlphaFoldDB" id="A0A133MU04"/>
<dbReference type="EMBL" id="LRPU01000162">
    <property type="protein sequence ID" value="KXA07509.1"/>
    <property type="molecule type" value="Genomic_DNA"/>
</dbReference>
<evidence type="ECO:0000256" key="3">
    <source>
        <dbReference type="ARBA" id="ARBA00022490"/>
    </source>
</evidence>
<evidence type="ECO:0000256" key="10">
    <source>
        <dbReference type="ARBA" id="ARBA00042072"/>
    </source>
</evidence>
<accession>A0A133MU04</accession>
<evidence type="ECO:0000256" key="1">
    <source>
        <dbReference type="ARBA" id="ARBA00004496"/>
    </source>
</evidence>
<evidence type="ECO:0000259" key="11">
    <source>
        <dbReference type="PROSITE" id="PS51094"/>
    </source>
</evidence>
<keyword evidence="5 12" id="KW-0808">Transferase</keyword>
<keyword evidence="4" id="KW-0597">Phosphoprotein</keyword>
<keyword evidence="3" id="KW-0963">Cytoplasm</keyword>
<dbReference type="CDD" id="cd00211">
    <property type="entry name" value="PTS_IIA_fru"/>
    <property type="match status" value="1"/>
</dbReference>
<dbReference type="GO" id="GO:0009401">
    <property type="term" value="P:phosphoenolpyruvate-dependent sugar phosphotransferase system"/>
    <property type="evidence" value="ECO:0007669"/>
    <property type="project" value="UniProtKB-KW"/>
</dbReference>
<dbReference type="Proteomes" id="UP000070646">
    <property type="component" value="Unassembled WGS sequence"/>
</dbReference>
<evidence type="ECO:0000313" key="13">
    <source>
        <dbReference type="Proteomes" id="UP000070646"/>
    </source>
</evidence>
<evidence type="ECO:0000256" key="6">
    <source>
        <dbReference type="ARBA" id="ARBA00022683"/>
    </source>
</evidence>
<dbReference type="PROSITE" id="PS51094">
    <property type="entry name" value="PTS_EIIA_TYPE_2"/>
    <property type="match status" value="1"/>
</dbReference>
<comment type="subcellular location">
    <subcellularLocation>
        <location evidence="1">Cytoplasm</location>
    </subcellularLocation>
</comment>
<comment type="function">
    <text evidence="8">The phosphoenolpyruvate-dependent sugar phosphotransferase system (sugar PTS), a major carbohydrate active transport system, catalyzes the phosphorylation of incoming sugar substrates concomitantly with their translocation across the cell membrane. The enzyme II UlaABC PTS system is involved in ascorbate transport.</text>
</comment>
<proteinExistence type="predicted"/>
<dbReference type="GO" id="GO:0005737">
    <property type="term" value="C:cytoplasm"/>
    <property type="evidence" value="ECO:0007669"/>
    <property type="project" value="UniProtKB-SubCell"/>
</dbReference>
<feature type="domain" description="PTS EIIA type-2" evidence="11">
    <location>
        <begin position="9"/>
        <end position="149"/>
    </location>
</feature>
<dbReference type="Gene3D" id="3.40.930.10">
    <property type="entry name" value="Mannitol-specific EII, Chain A"/>
    <property type="match status" value="1"/>
</dbReference>
<dbReference type="PANTHER" id="PTHR36203">
    <property type="entry name" value="ASCORBATE-SPECIFIC PTS SYSTEM EIIA COMPONENT"/>
    <property type="match status" value="1"/>
</dbReference>
<evidence type="ECO:0000256" key="4">
    <source>
        <dbReference type="ARBA" id="ARBA00022553"/>
    </source>
</evidence>
<dbReference type="SUPFAM" id="SSF55804">
    <property type="entry name" value="Phoshotransferase/anion transport protein"/>
    <property type="match status" value="1"/>
</dbReference>
<dbReference type="InterPro" id="IPR016152">
    <property type="entry name" value="PTrfase/Anion_transptr"/>
</dbReference>
<keyword evidence="6" id="KW-0598">Phosphotransferase system</keyword>
<keyword evidence="2" id="KW-0813">Transport</keyword>